<keyword evidence="5 11" id="KW-0812">Transmembrane</keyword>
<dbReference type="Proteomes" id="UP001347796">
    <property type="component" value="Unassembled WGS sequence"/>
</dbReference>
<keyword evidence="7 11" id="KW-1133">Transmembrane helix</keyword>
<evidence type="ECO:0000256" key="7">
    <source>
        <dbReference type="ARBA" id="ARBA00022989"/>
    </source>
</evidence>
<evidence type="ECO:0000256" key="1">
    <source>
        <dbReference type="ARBA" id="ARBA00004323"/>
    </source>
</evidence>
<sequence length="340" mass="38944">MLDSNSQKDRGLKRVSRCLSPLSRVRYCLFSVCALCFIINGILYLLNPLSLTSPERIDITETIVNPHNYSYILNHPGACNTNTELVMVVCTGMTNFGEREAIRNTWGAVGRDTNSNITVLFLIGSGGSEDTQKQIFNESNIYKDIIQESFTDSYRNLSIKSQAMLKWINTFCLTAKYALKTDDDMYVNVPNLLKALKKQTLDKFILGHIYVNAHPVQEKKSKWYTPIKDFSENTYPRYSSGTAYSLSVKAVPELYRASLKTKHFWLEDIYITGLCARRAKIPRIHDWSFQYTKPATTGCAYQSIITGHGNTIQDMNKIHKELLDLKLKCFPWLFWLCCVF</sequence>
<keyword evidence="9 11" id="KW-0472">Membrane</keyword>
<comment type="similarity">
    <text evidence="2 11">Belongs to the glycosyltransferase 31 family.</text>
</comment>
<evidence type="ECO:0000313" key="13">
    <source>
        <dbReference type="Proteomes" id="UP001347796"/>
    </source>
</evidence>
<dbReference type="AlphaFoldDB" id="A0AAN8QFZ8"/>
<dbReference type="GO" id="GO:0000139">
    <property type="term" value="C:Golgi membrane"/>
    <property type="evidence" value="ECO:0007669"/>
    <property type="project" value="UniProtKB-SubCell"/>
</dbReference>
<dbReference type="EMBL" id="JAZGQO010000002">
    <property type="protein sequence ID" value="KAK6192501.1"/>
    <property type="molecule type" value="Genomic_DNA"/>
</dbReference>
<dbReference type="Gene3D" id="3.90.550.50">
    <property type="match status" value="1"/>
</dbReference>
<keyword evidence="8 11" id="KW-0333">Golgi apparatus</keyword>
<evidence type="ECO:0000256" key="11">
    <source>
        <dbReference type="RuleBase" id="RU363063"/>
    </source>
</evidence>
<evidence type="ECO:0000256" key="9">
    <source>
        <dbReference type="ARBA" id="ARBA00023136"/>
    </source>
</evidence>
<name>A0AAN8QFZ8_PATCE</name>
<evidence type="ECO:0000256" key="8">
    <source>
        <dbReference type="ARBA" id="ARBA00023034"/>
    </source>
</evidence>
<protein>
    <recommendedName>
        <fullName evidence="11">Hexosyltransferase</fullName>
        <ecNumber evidence="11">2.4.1.-</ecNumber>
    </recommendedName>
</protein>
<keyword evidence="3 11" id="KW-0328">Glycosyltransferase</keyword>
<keyword evidence="10" id="KW-0325">Glycoprotein</keyword>
<dbReference type="PANTHER" id="PTHR11214:SF314">
    <property type="entry name" value="HEXOSYLTRANSFERASE"/>
    <property type="match status" value="1"/>
</dbReference>
<dbReference type="EC" id="2.4.1.-" evidence="11"/>
<evidence type="ECO:0000256" key="2">
    <source>
        <dbReference type="ARBA" id="ARBA00008661"/>
    </source>
</evidence>
<feature type="transmembrane region" description="Helical" evidence="11">
    <location>
        <begin position="27"/>
        <end position="46"/>
    </location>
</feature>
<proteinExistence type="inferred from homology"/>
<evidence type="ECO:0000256" key="5">
    <source>
        <dbReference type="ARBA" id="ARBA00022692"/>
    </source>
</evidence>
<organism evidence="12 13">
    <name type="scientific">Patella caerulea</name>
    <name type="common">Rayed Mediterranean limpet</name>
    <dbReference type="NCBI Taxonomy" id="87958"/>
    <lineage>
        <taxon>Eukaryota</taxon>
        <taxon>Metazoa</taxon>
        <taxon>Spiralia</taxon>
        <taxon>Lophotrochozoa</taxon>
        <taxon>Mollusca</taxon>
        <taxon>Gastropoda</taxon>
        <taxon>Patellogastropoda</taxon>
        <taxon>Patelloidea</taxon>
        <taxon>Patellidae</taxon>
        <taxon>Patella</taxon>
    </lineage>
</organism>
<keyword evidence="4" id="KW-0808">Transferase</keyword>
<evidence type="ECO:0000256" key="3">
    <source>
        <dbReference type="ARBA" id="ARBA00022676"/>
    </source>
</evidence>
<evidence type="ECO:0000256" key="10">
    <source>
        <dbReference type="ARBA" id="ARBA00023180"/>
    </source>
</evidence>
<dbReference type="InterPro" id="IPR002659">
    <property type="entry name" value="Glyco_trans_31"/>
</dbReference>
<dbReference type="GO" id="GO:0006493">
    <property type="term" value="P:protein O-linked glycosylation"/>
    <property type="evidence" value="ECO:0007669"/>
    <property type="project" value="TreeGrafter"/>
</dbReference>
<evidence type="ECO:0000256" key="4">
    <source>
        <dbReference type="ARBA" id="ARBA00022679"/>
    </source>
</evidence>
<keyword evidence="6 11" id="KW-0735">Signal-anchor</keyword>
<evidence type="ECO:0000256" key="6">
    <source>
        <dbReference type="ARBA" id="ARBA00022968"/>
    </source>
</evidence>
<keyword evidence="13" id="KW-1185">Reference proteome</keyword>
<dbReference type="FunFam" id="3.90.550.50:FF:000001">
    <property type="entry name" value="Hexosyltransferase"/>
    <property type="match status" value="1"/>
</dbReference>
<comment type="subcellular location">
    <subcellularLocation>
        <location evidence="1 11">Golgi apparatus membrane</location>
        <topology evidence="1 11">Single-pass type II membrane protein</topology>
    </subcellularLocation>
</comment>
<reference evidence="12 13" key="1">
    <citation type="submission" date="2024-01" db="EMBL/GenBank/DDBJ databases">
        <title>The genome of the rayed Mediterranean limpet Patella caerulea (Linnaeus, 1758).</title>
        <authorList>
            <person name="Anh-Thu Weber A."/>
            <person name="Halstead-Nussloch G."/>
        </authorList>
    </citation>
    <scope>NUCLEOTIDE SEQUENCE [LARGE SCALE GENOMIC DNA]</scope>
    <source>
        <strain evidence="12">AATW-2023a</strain>
        <tissue evidence="12">Whole specimen</tissue>
    </source>
</reference>
<accession>A0AAN8QFZ8</accession>
<dbReference type="Pfam" id="PF01762">
    <property type="entry name" value="Galactosyl_T"/>
    <property type="match status" value="1"/>
</dbReference>
<dbReference type="GO" id="GO:0016758">
    <property type="term" value="F:hexosyltransferase activity"/>
    <property type="evidence" value="ECO:0007669"/>
    <property type="project" value="InterPro"/>
</dbReference>
<comment type="caution">
    <text evidence="12">The sequence shown here is derived from an EMBL/GenBank/DDBJ whole genome shotgun (WGS) entry which is preliminary data.</text>
</comment>
<dbReference type="PANTHER" id="PTHR11214">
    <property type="entry name" value="BETA-1,3-N-ACETYLGLUCOSAMINYLTRANSFERASE"/>
    <property type="match status" value="1"/>
</dbReference>
<evidence type="ECO:0000313" key="12">
    <source>
        <dbReference type="EMBL" id="KAK6192501.1"/>
    </source>
</evidence>
<gene>
    <name evidence="12" type="ORF">SNE40_003954</name>
</gene>